<evidence type="ECO:0000313" key="3">
    <source>
        <dbReference type="Proteomes" id="UP000475862"/>
    </source>
</evidence>
<dbReference type="EMBL" id="VYZN01000031">
    <property type="protein sequence ID" value="KAE9533844.1"/>
    <property type="molecule type" value="Genomic_DNA"/>
</dbReference>
<keyword evidence="3" id="KW-1185">Reference proteome</keyword>
<dbReference type="Pfam" id="PF09588">
    <property type="entry name" value="YqaJ"/>
    <property type="match status" value="1"/>
</dbReference>
<dbReference type="AlphaFoldDB" id="A0A6G0TJ35"/>
<sequence length="326" mass="36648">MSTECKKNGIKNYFCTGPKENEIDLVPQMETCGLWADISGAKNIVAYHAQSLIYNVNNNAVEGFNSVVAKFVGEKRVNFSLRGSYSARCNAAVSSFNFGPKYLNNFHKKVTNVSPGVYTKKFVNKINKNQHSRVGRRLNFEKARYKLFNLSCNHIEVSYNNMGCNNMQSKKKCIAGPDEDYGAVDIGIGSSSTRYGIENESVARNAFQKTTKEKIEPSGLFIHKSKPYLAASPDGLIGKDGIIEIKCPPSIKEYTLDEAVDKKKIKYMISDGFIVDKIKKDVEFWNSKIEPFVTTFYMDSFLPEIIDPRFDRGLPIRSGISEKKLS</sequence>
<dbReference type="InterPro" id="IPR051703">
    <property type="entry name" value="NF-kappa-B_Signaling_Reg"/>
</dbReference>
<proteinExistence type="predicted"/>
<protein>
    <recommendedName>
        <fullName evidence="1">YqaJ viral recombinase domain-containing protein</fullName>
    </recommendedName>
</protein>
<dbReference type="OrthoDB" id="6605173at2759"/>
<dbReference type="InterPro" id="IPR011335">
    <property type="entry name" value="Restrct_endonuc-II-like"/>
</dbReference>
<dbReference type="CDD" id="cd22343">
    <property type="entry name" value="PDDEXK_lambda_exonuclease-like"/>
    <property type="match status" value="1"/>
</dbReference>
<dbReference type="SUPFAM" id="SSF52980">
    <property type="entry name" value="Restriction endonuclease-like"/>
    <property type="match status" value="1"/>
</dbReference>
<name>A0A6G0TJ35_APHGL</name>
<dbReference type="PANTHER" id="PTHR46609:SF8">
    <property type="entry name" value="YQAJ VIRAL RECOMBINASE DOMAIN-CONTAINING PROTEIN"/>
    <property type="match status" value="1"/>
</dbReference>
<evidence type="ECO:0000259" key="1">
    <source>
        <dbReference type="Pfam" id="PF09588"/>
    </source>
</evidence>
<feature type="domain" description="YqaJ viral recombinase" evidence="1">
    <location>
        <begin position="189"/>
        <end position="268"/>
    </location>
</feature>
<dbReference type="InterPro" id="IPR019080">
    <property type="entry name" value="YqaJ_viral_recombinase"/>
</dbReference>
<comment type="caution">
    <text evidence="2">The sequence shown here is derived from an EMBL/GenBank/DDBJ whole genome shotgun (WGS) entry which is preliminary data.</text>
</comment>
<dbReference type="Gene3D" id="3.90.320.10">
    <property type="match status" value="1"/>
</dbReference>
<gene>
    <name evidence="2" type="ORF">AGLY_008923</name>
</gene>
<accession>A0A6G0TJ35</accession>
<dbReference type="PANTHER" id="PTHR46609">
    <property type="entry name" value="EXONUCLEASE, PHAGE-TYPE/RECB, C-TERMINAL DOMAIN-CONTAINING PROTEIN"/>
    <property type="match status" value="1"/>
</dbReference>
<organism evidence="2 3">
    <name type="scientific">Aphis glycines</name>
    <name type="common">Soybean aphid</name>
    <dbReference type="NCBI Taxonomy" id="307491"/>
    <lineage>
        <taxon>Eukaryota</taxon>
        <taxon>Metazoa</taxon>
        <taxon>Ecdysozoa</taxon>
        <taxon>Arthropoda</taxon>
        <taxon>Hexapoda</taxon>
        <taxon>Insecta</taxon>
        <taxon>Pterygota</taxon>
        <taxon>Neoptera</taxon>
        <taxon>Paraneoptera</taxon>
        <taxon>Hemiptera</taxon>
        <taxon>Sternorrhyncha</taxon>
        <taxon>Aphidomorpha</taxon>
        <taxon>Aphidoidea</taxon>
        <taxon>Aphididae</taxon>
        <taxon>Aphidini</taxon>
        <taxon>Aphis</taxon>
        <taxon>Aphis</taxon>
    </lineage>
</organism>
<dbReference type="InterPro" id="IPR011604">
    <property type="entry name" value="PDDEXK-like_dom_sf"/>
</dbReference>
<evidence type="ECO:0000313" key="2">
    <source>
        <dbReference type="EMBL" id="KAE9533844.1"/>
    </source>
</evidence>
<dbReference type="Proteomes" id="UP000475862">
    <property type="component" value="Unassembled WGS sequence"/>
</dbReference>
<reference evidence="2 3" key="1">
    <citation type="submission" date="2019-08" db="EMBL/GenBank/DDBJ databases">
        <title>The genome of the soybean aphid Biotype 1, its phylome, world population structure and adaptation to the North American continent.</title>
        <authorList>
            <person name="Giordano R."/>
            <person name="Donthu R.K."/>
            <person name="Hernandez A.G."/>
            <person name="Wright C.L."/>
            <person name="Zimin A.V."/>
        </authorList>
    </citation>
    <scope>NUCLEOTIDE SEQUENCE [LARGE SCALE GENOMIC DNA]</scope>
    <source>
        <tissue evidence="2">Whole aphids</tissue>
    </source>
</reference>
<dbReference type="GO" id="GO:0006281">
    <property type="term" value="P:DNA repair"/>
    <property type="evidence" value="ECO:0007669"/>
    <property type="project" value="UniProtKB-ARBA"/>
</dbReference>